<evidence type="ECO:0000313" key="7">
    <source>
        <dbReference type="EMBL" id="KAK8952141.1"/>
    </source>
</evidence>
<dbReference type="Pfam" id="PF06870">
    <property type="entry name" value="RNA_pol_I_A49"/>
    <property type="match status" value="1"/>
</dbReference>
<name>A0AAP0BW25_9ASPA</name>
<gene>
    <name evidence="7" type="ORF">KSP39_PZI003216</name>
</gene>
<comment type="caution">
    <text evidence="7">The sequence shown here is derived from an EMBL/GenBank/DDBJ whole genome shotgun (WGS) entry which is preliminary data.</text>
</comment>
<dbReference type="GO" id="GO:0000428">
    <property type="term" value="C:DNA-directed RNA polymerase complex"/>
    <property type="evidence" value="ECO:0007669"/>
    <property type="project" value="UniProtKB-KW"/>
</dbReference>
<dbReference type="PANTHER" id="PTHR14440">
    <property type="entry name" value="DNA-DIRECTED RNA POLYMERASE I SUBUNIT RPA49"/>
    <property type="match status" value="1"/>
</dbReference>
<dbReference type="GO" id="GO:0003677">
    <property type="term" value="F:DNA binding"/>
    <property type="evidence" value="ECO:0007669"/>
    <property type="project" value="InterPro"/>
</dbReference>
<evidence type="ECO:0000256" key="1">
    <source>
        <dbReference type="ARBA" id="ARBA00004604"/>
    </source>
</evidence>
<keyword evidence="8" id="KW-1185">Reference proteome</keyword>
<keyword evidence="5" id="KW-0539">Nucleus</keyword>
<evidence type="ECO:0000256" key="3">
    <source>
        <dbReference type="ARBA" id="ARBA00022478"/>
    </source>
</evidence>
<dbReference type="Proteomes" id="UP001418222">
    <property type="component" value="Unassembled WGS sequence"/>
</dbReference>
<dbReference type="GO" id="GO:0006351">
    <property type="term" value="P:DNA-templated transcription"/>
    <property type="evidence" value="ECO:0007669"/>
    <property type="project" value="InterPro"/>
</dbReference>
<dbReference type="EMBL" id="JBBWWQ010000003">
    <property type="protein sequence ID" value="KAK8952141.1"/>
    <property type="molecule type" value="Genomic_DNA"/>
</dbReference>
<dbReference type="GO" id="GO:0005730">
    <property type="term" value="C:nucleolus"/>
    <property type="evidence" value="ECO:0007669"/>
    <property type="project" value="UniProtKB-SubCell"/>
</dbReference>
<evidence type="ECO:0000256" key="5">
    <source>
        <dbReference type="ARBA" id="ARBA00023242"/>
    </source>
</evidence>
<evidence type="ECO:0008006" key="9">
    <source>
        <dbReference type="Google" id="ProtNLM"/>
    </source>
</evidence>
<feature type="region of interest" description="Disordered" evidence="6">
    <location>
        <begin position="170"/>
        <end position="198"/>
    </location>
</feature>
<sequence length="422" mass="48547">MTENELSMNTMSRKKKKRKKLKVEMEFLETEDHMAPIVGYFPSGYDPVAAGADPEVNVFRNKRRNKRLELVVRPSDSNVEFVGRNYVGEAAAMQPCTQALGVLDKETQTLKIIPIAFNKILRLEPRVMNAIRESPEAVEAGVINEKDEHDLGDLATLYGTKRHRNAIKKWRSTRAQQDDPLVPKPLEGGTNDNLDDRASKDIKEPLFRNIPPYDSSALTPEDAYPLHKIISKGERIYLNDILETLESMPKASHDPEYWANNHYPSFVVNRLHKLIKIQDEAKKKKLACILSYITHLINFWKVAAPARPKANPNFMEAMFKYKVPQVVFQKFMTMFLDSNVLSSEKNELLICYILVLTLFADDFHTNSADIERDLAMDRTSLRPYFQQLGCEVRKVANFVPSEIVLSVPLVFVEPKKRRYRRH</sequence>
<evidence type="ECO:0000256" key="6">
    <source>
        <dbReference type="SAM" id="MobiDB-lite"/>
    </source>
</evidence>
<protein>
    <recommendedName>
        <fullName evidence="9">DNA-directed RNA polymerase I subunit rpa49</fullName>
    </recommendedName>
</protein>
<comment type="similarity">
    <text evidence="2">Belongs to the eukaryotic RPA49/POLR1E RNA polymerase subunit family.</text>
</comment>
<evidence type="ECO:0000256" key="4">
    <source>
        <dbReference type="ARBA" id="ARBA00023163"/>
    </source>
</evidence>
<accession>A0AAP0BW25</accession>
<dbReference type="AlphaFoldDB" id="A0AAP0BW25"/>
<reference evidence="7 8" key="1">
    <citation type="journal article" date="2022" name="Nat. Plants">
        <title>Genomes of leafy and leafless Platanthera orchids illuminate the evolution of mycoheterotrophy.</title>
        <authorList>
            <person name="Li M.H."/>
            <person name="Liu K.W."/>
            <person name="Li Z."/>
            <person name="Lu H.C."/>
            <person name="Ye Q.L."/>
            <person name="Zhang D."/>
            <person name="Wang J.Y."/>
            <person name="Li Y.F."/>
            <person name="Zhong Z.M."/>
            <person name="Liu X."/>
            <person name="Yu X."/>
            <person name="Liu D.K."/>
            <person name="Tu X.D."/>
            <person name="Liu B."/>
            <person name="Hao Y."/>
            <person name="Liao X.Y."/>
            <person name="Jiang Y.T."/>
            <person name="Sun W.H."/>
            <person name="Chen J."/>
            <person name="Chen Y.Q."/>
            <person name="Ai Y."/>
            <person name="Zhai J.W."/>
            <person name="Wu S.S."/>
            <person name="Zhou Z."/>
            <person name="Hsiao Y.Y."/>
            <person name="Wu W.L."/>
            <person name="Chen Y.Y."/>
            <person name="Lin Y.F."/>
            <person name="Hsu J.L."/>
            <person name="Li C.Y."/>
            <person name="Wang Z.W."/>
            <person name="Zhao X."/>
            <person name="Zhong W.Y."/>
            <person name="Ma X.K."/>
            <person name="Ma L."/>
            <person name="Huang J."/>
            <person name="Chen G.Z."/>
            <person name="Huang M.Z."/>
            <person name="Huang L."/>
            <person name="Peng D.H."/>
            <person name="Luo Y.B."/>
            <person name="Zou S.Q."/>
            <person name="Chen S.P."/>
            <person name="Lan S."/>
            <person name="Tsai W.C."/>
            <person name="Van de Peer Y."/>
            <person name="Liu Z.J."/>
        </authorList>
    </citation>
    <scope>NUCLEOTIDE SEQUENCE [LARGE SCALE GENOMIC DNA]</scope>
    <source>
        <strain evidence="7">Lor287</strain>
    </source>
</reference>
<dbReference type="InterPro" id="IPR009668">
    <property type="entry name" value="RNA_pol-assoc_fac_A49-like"/>
</dbReference>
<proteinExistence type="inferred from homology"/>
<comment type="subcellular location">
    <subcellularLocation>
        <location evidence="1">Nucleus</location>
        <location evidence="1">Nucleolus</location>
    </subcellularLocation>
</comment>
<evidence type="ECO:0000256" key="2">
    <source>
        <dbReference type="ARBA" id="ARBA00009430"/>
    </source>
</evidence>
<keyword evidence="4" id="KW-0804">Transcription</keyword>
<evidence type="ECO:0000313" key="8">
    <source>
        <dbReference type="Proteomes" id="UP001418222"/>
    </source>
</evidence>
<organism evidence="7 8">
    <name type="scientific">Platanthera zijinensis</name>
    <dbReference type="NCBI Taxonomy" id="2320716"/>
    <lineage>
        <taxon>Eukaryota</taxon>
        <taxon>Viridiplantae</taxon>
        <taxon>Streptophyta</taxon>
        <taxon>Embryophyta</taxon>
        <taxon>Tracheophyta</taxon>
        <taxon>Spermatophyta</taxon>
        <taxon>Magnoliopsida</taxon>
        <taxon>Liliopsida</taxon>
        <taxon>Asparagales</taxon>
        <taxon>Orchidaceae</taxon>
        <taxon>Orchidoideae</taxon>
        <taxon>Orchideae</taxon>
        <taxon>Orchidinae</taxon>
        <taxon>Platanthera</taxon>
    </lineage>
</organism>
<keyword evidence="3" id="KW-0240">DNA-directed RNA polymerase</keyword>